<evidence type="ECO:0000256" key="2">
    <source>
        <dbReference type="PROSITE-ProRule" id="PRU00335"/>
    </source>
</evidence>
<dbReference type="PANTHER" id="PTHR30055:SF235">
    <property type="entry name" value="TRANSCRIPTIONAL REGULATORY PROTEIN"/>
    <property type="match status" value="1"/>
</dbReference>
<dbReference type="OrthoDB" id="4867607at2"/>
<dbReference type="InterPro" id="IPR001647">
    <property type="entry name" value="HTH_TetR"/>
</dbReference>
<dbReference type="SUPFAM" id="SSF48498">
    <property type="entry name" value="Tetracyclin repressor-like, C-terminal domain"/>
    <property type="match status" value="1"/>
</dbReference>
<organism evidence="4 5">
    <name type="scientific">Antricoccus suffuscus</name>
    <dbReference type="NCBI Taxonomy" id="1629062"/>
    <lineage>
        <taxon>Bacteria</taxon>
        <taxon>Bacillati</taxon>
        <taxon>Actinomycetota</taxon>
        <taxon>Actinomycetes</taxon>
        <taxon>Geodermatophilales</taxon>
        <taxon>Antricoccaceae</taxon>
        <taxon>Antricoccus</taxon>
    </lineage>
</organism>
<dbReference type="SUPFAM" id="SSF46689">
    <property type="entry name" value="Homeodomain-like"/>
    <property type="match status" value="1"/>
</dbReference>
<dbReference type="AlphaFoldDB" id="A0A2T0ZZ73"/>
<proteinExistence type="predicted"/>
<dbReference type="PANTHER" id="PTHR30055">
    <property type="entry name" value="HTH-TYPE TRANSCRIPTIONAL REGULATOR RUTR"/>
    <property type="match status" value="1"/>
</dbReference>
<dbReference type="EMBL" id="PVUE01000008">
    <property type="protein sequence ID" value="PRZ41655.1"/>
    <property type="molecule type" value="Genomic_DNA"/>
</dbReference>
<feature type="domain" description="HTH tetR-type" evidence="3">
    <location>
        <begin position="4"/>
        <end position="64"/>
    </location>
</feature>
<dbReference type="RefSeq" id="WP_106349056.1">
    <property type="nucleotide sequence ID" value="NZ_PVUE01000008.1"/>
</dbReference>
<comment type="caution">
    <text evidence="4">The sequence shown here is derived from an EMBL/GenBank/DDBJ whole genome shotgun (WGS) entry which is preliminary data.</text>
</comment>
<evidence type="ECO:0000313" key="5">
    <source>
        <dbReference type="Proteomes" id="UP000237752"/>
    </source>
</evidence>
<dbReference type="InterPro" id="IPR036271">
    <property type="entry name" value="Tet_transcr_reg_TetR-rel_C_sf"/>
</dbReference>
<evidence type="ECO:0000256" key="1">
    <source>
        <dbReference type="ARBA" id="ARBA00023125"/>
    </source>
</evidence>
<name>A0A2T0ZZ73_9ACTN</name>
<dbReference type="GO" id="GO:0003700">
    <property type="term" value="F:DNA-binding transcription factor activity"/>
    <property type="evidence" value="ECO:0007669"/>
    <property type="project" value="TreeGrafter"/>
</dbReference>
<dbReference type="Gene3D" id="1.10.357.10">
    <property type="entry name" value="Tetracycline Repressor, domain 2"/>
    <property type="match status" value="1"/>
</dbReference>
<dbReference type="PROSITE" id="PS50977">
    <property type="entry name" value="HTH_TETR_2"/>
    <property type="match status" value="1"/>
</dbReference>
<dbReference type="InterPro" id="IPR009057">
    <property type="entry name" value="Homeodomain-like_sf"/>
</dbReference>
<gene>
    <name evidence="4" type="ORF">CLV47_10814</name>
</gene>
<dbReference type="Pfam" id="PF00440">
    <property type="entry name" value="TetR_N"/>
    <property type="match status" value="1"/>
</dbReference>
<keyword evidence="1 2" id="KW-0238">DNA-binding</keyword>
<feature type="DNA-binding region" description="H-T-H motif" evidence="2">
    <location>
        <begin position="27"/>
        <end position="46"/>
    </location>
</feature>
<accession>A0A2T0ZZ73</accession>
<dbReference type="Proteomes" id="UP000237752">
    <property type="component" value="Unassembled WGS sequence"/>
</dbReference>
<dbReference type="InterPro" id="IPR050109">
    <property type="entry name" value="HTH-type_TetR-like_transc_reg"/>
</dbReference>
<sequence length="187" mass="20000">MSASTTRAQIIDAARELFAQRTFDSVTIREVACAVNLSPAMVMKCVGSKEQLFAEAMTFARDEFPADTPVDQIGETLVRRIVERRVTGAPEPLVRAVFIGTTKPDAADKAHAFIQEQVHGVRRMLGCGAGSKATAELIVCALYGLGSGMATLQLAAPDRLGAERIISEYGALVQRLIDQHLGADAPS</sequence>
<dbReference type="Pfam" id="PF17920">
    <property type="entry name" value="TetR_C_16"/>
    <property type="match status" value="1"/>
</dbReference>
<protein>
    <submittedName>
        <fullName evidence="4">TetR family transcriptional regulator</fullName>
    </submittedName>
</protein>
<evidence type="ECO:0000313" key="4">
    <source>
        <dbReference type="EMBL" id="PRZ41655.1"/>
    </source>
</evidence>
<reference evidence="4 5" key="1">
    <citation type="submission" date="2018-03" db="EMBL/GenBank/DDBJ databases">
        <title>Genomic Encyclopedia of Archaeal and Bacterial Type Strains, Phase II (KMG-II): from individual species to whole genera.</title>
        <authorList>
            <person name="Goeker M."/>
        </authorList>
    </citation>
    <scope>NUCLEOTIDE SEQUENCE [LARGE SCALE GENOMIC DNA]</scope>
    <source>
        <strain evidence="4 5">DSM 100065</strain>
    </source>
</reference>
<dbReference type="GO" id="GO:0000976">
    <property type="term" value="F:transcription cis-regulatory region binding"/>
    <property type="evidence" value="ECO:0007669"/>
    <property type="project" value="TreeGrafter"/>
</dbReference>
<keyword evidence="5" id="KW-1185">Reference proteome</keyword>
<evidence type="ECO:0000259" key="3">
    <source>
        <dbReference type="PROSITE" id="PS50977"/>
    </source>
</evidence>
<dbReference type="InterPro" id="IPR041678">
    <property type="entry name" value="TetR_C_16"/>
</dbReference>